<name>A0A316TDG1_9ACTN</name>
<dbReference type="EMBL" id="QGDD01000006">
    <property type="protein sequence ID" value="PWN02119.1"/>
    <property type="molecule type" value="Genomic_DNA"/>
</dbReference>
<proteinExistence type="predicted"/>
<sequence length="39" mass="4300">ARRAALAGWLHQYNHHRPHSALGGLPPITRLDNLAGHHS</sequence>
<organism evidence="2 4">
    <name type="scientific">Nocardioides silvaticus</name>
    <dbReference type="NCBI Taxonomy" id="2201891"/>
    <lineage>
        <taxon>Bacteria</taxon>
        <taxon>Bacillati</taxon>
        <taxon>Actinomycetota</taxon>
        <taxon>Actinomycetes</taxon>
        <taxon>Propionibacteriales</taxon>
        <taxon>Nocardioidaceae</taxon>
        <taxon>Nocardioides</taxon>
    </lineage>
</organism>
<gene>
    <name evidence="3" type="ORF">DJ010_13380</name>
    <name evidence="2" type="ORF">DJ010_19600</name>
</gene>
<dbReference type="AlphaFoldDB" id="A0A316TDG1"/>
<feature type="non-terminal residue" evidence="2">
    <location>
        <position position="1"/>
    </location>
</feature>
<protein>
    <submittedName>
        <fullName evidence="2">IS481 family transposase</fullName>
    </submittedName>
</protein>
<dbReference type="Proteomes" id="UP000245507">
    <property type="component" value="Unassembled WGS sequence"/>
</dbReference>
<dbReference type="OrthoDB" id="52928at2"/>
<evidence type="ECO:0000313" key="2">
    <source>
        <dbReference type="EMBL" id="PWN01069.1"/>
    </source>
</evidence>
<dbReference type="GO" id="GO:0015074">
    <property type="term" value="P:DNA integration"/>
    <property type="evidence" value="ECO:0007669"/>
    <property type="project" value="InterPro"/>
</dbReference>
<keyword evidence="4" id="KW-1185">Reference proteome</keyword>
<evidence type="ECO:0000259" key="1">
    <source>
        <dbReference type="Pfam" id="PF13683"/>
    </source>
</evidence>
<comment type="caution">
    <text evidence="2">The sequence shown here is derived from an EMBL/GenBank/DDBJ whole genome shotgun (WGS) entry which is preliminary data.</text>
</comment>
<feature type="domain" description="Integrase catalytic" evidence="1">
    <location>
        <begin position="2"/>
        <end position="27"/>
    </location>
</feature>
<evidence type="ECO:0000313" key="3">
    <source>
        <dbReference type="EMBL" id="PWN02119.1"/>
    </source>
</evidence>
<dbReference type="EMBL" id="QGDD01000011">
    <property type="protein sequence ID" value="PWN01069.1"/>
    <property type="molecule type" value="Genomic_DNA"/>
</dbReference>
<dbReference type="Pfam" id="PF13683">
    <property type="entry name" value="rve_3"/>
    <property type="match status" value="1"/>
</dbReference>
<dbReference type="RefSeq" id="WP_146207348.1">
    <property type="nucleotide sequence ID" value="NZ_QGDD01000006.1"/>
</dbReference>
<dbReference type="InterPro" id="IPR001584">
    <property type="entry name" value="Integrase_cat-core"/>
</dbReference>
<accession>A0A316TDG1</accession>
<reference evidence="2 4" key="1">
    <citation type="submission" date="2018-05" db="EMBL/GenBank/DDBJ databases">
        <title>Nocardioides silvaticus genome.</title>
        <authorList>
            <person name="Li C."/>
            <person name="Wang G."/>
        </authorList>
    </citation>
    <scope>NUCLEOTIDE SEQUENCE [LARGE SCALE GENOMIC DNA]</scope>
    <source>
        <strain evidence="2 4">CCTCC AB 2018079</strain>
    </source>
</reference>
<evidence type="ECO:0000313" key="4">
    <source>
        <dbReference type="Proteomes" id="UP000245507"/>
    </source>
</evidence>